<keyword evidence="3" id="KW-1185">Reference proteome</keyword>
<evidence type="ECO:0000313" key="2">
    <source>
        <dbReference type="EMBL" id="MBM6617479.1"/>
    </source>
</evidence>
<dbReference type="Proteomes" id="UP001518925">
    <property type="component" value="Unassembled WGS sequence"/>
</dbReference>
<dbReference type="PROSITE" id="PS51257">
    <property type="entry name" value="PROKAR_LIPOPROTEIN"/>
    <property type="match status" value="1"/>
</dbReference>
<name>A0ABS2DG78_9BACI</name>
<gene>
    <name evidence="2" type="ORF">JR050_07285</name>
</gene>
<reference evidence="2 3" key="1">
    <citation type="submission" date="2021-02" db="EMBL/GenBank/DDBJ databases">
        <title>Bacillus sp. RD4P76, an endophyte from a halophyte.</title>
        <authorList>
            <person name="Sun J.-Q."/>
        </authorList>
    </citation>
    <scope>NUCLEOTIDE SEQUENCE [LARGE SCALE GENOMIC DNA]</scope>
    <source>
        <strain evidence="2 3">RD4P76</strain>
    </source>
</reference>
<dbReference type="Pfam" id="PF14034">
    <property type="entry name" value="Spore_YtrH"/>
    <property type="match status" value="1"/>
</dbReference>
<dbReference type="EMBL" id="JAFELM010000022">
    <property type="protein sequence ID" value="MBM6617479.1"/>
    <property type="molecule type" value="Genomic_DNA"/>
</dbReference>
<accession>A0ABS2DG78</accession>
<keyword evidence="1" id="KW-1133">Transmembrane helix</keyword>
<dbReference type="RefSeq" id="WP_204202858.1">
    <property type="nucleotide sequence ID" value="NZ_JAFELM010000022.1"/>
</dbReference>
<feature type="transmembrane region" description="Helical" evidence="1">
    <location>
        <begin position="12"/>
        <end position="36"/>
    </location>
</feature>
<comment type="caution">
    <text evidence="2">The sequence shown here is derived from an EMBL/GenBank/DDBJ whole genome shotgun (WGS) entry which is preliminary data.</text>
</comment>
<evidence type="ECO:0000256" key="1">
    <source>
        <dbReference type="SAM" id="Phobius"/>
    </source>
</evidence>
<evidence type="ECO:0000313" key="3">
    <source>
        <dbReference type="Proteomes" id="UP001518925"/>
    </source>
</evidence>
<keyword evidence="1" id="KW-0812">Transmembrane</keyword>
<protein>
    <submittedName>
        <fullName evidence="2">YtrH family sporulation protein</fullName>
    </submittedName>
</protein>
<keyword evidence="1" id="KW-0472">Membrane</keyword>
<organism evidence="2 3">
    <name type="scientific">Bacillus suaedaesalsae</name>
    <dbReference type="NCBI Taxonomy" id="2810349"/>
    <lineage>
        <taxon>Bacteria</taxon>
        <taxon>Bacillati</taxon>
        <taxon>Bacillota</taxon>
        <taxon>Bacilli</taxon>
        <taxon>Bacillales</taxon>
        <taxon>Bacillaceae</taxon>
        <taxon>Bacillus</taxon>
    </lineage>
</organism>
<feature type="transmembrane region" description="Helical" evidence="1">
    <location>
        <begin position="82"/>
        <end position="106"/>
    </location>
</feature>
<dbReference type="InterPro" id="IPR025689">
    <property type="entry name" value="Spore_YtrH"/>
</dbReference>
<sequence>MGVKVGFIEYFFTSYFIALGVILGGCILGGLGAFFIGNAPLLTMYRLAGNLKIWAIVAAIGGSFDVFYSFEQGIFQANTRGIIKQIFVICSATGGAQTGALIIYWLTQENPDI</sequence>
<proteinExistence type="predicted"/>